<dbReference type="Gene3D" id="1.25.40.20">
    <property type="entry name" value="Ankyrin repeat-containing domain"/>
    <property type="match status" value="2"/>
</dbReference>
<dbReference type="InterPro" id="IPR036770">
    <property type="entry name" value="Ankyrin_rpt-contain_sf"/>
</dbReference>
<dbReference type="InterPro" id="IPR008271">
    <property type="entry name" value="Ser/Thr_kinase_AS"/>
</dbReference>
<reference evidence="3 4" key="1">
    <citation type="journal article" date="2016" name="Environ. Microbiol.">
        <title>Effector profiles distinguish formae speciales of Fusarium oxysporum.</title>
        <authorList>
            <person name="van Dam P."/>
            <person name="Fokkens L."/>
            <person name="Schmidt S.M."/>
            <person name="Linmans J.H."/>
            <person name="Kistler H.C."/>
            <person name="Ma L.J."/>
            <person name="Rep M."/>
        </authorList>
    </citation>
    <scope>NUCLEOTIDE SEQUENCE [LARGE SCALE GENOMIC DNA]</scope>
    <source>
        <strain evidence="3 4">Forc016</strain>
    </source>
</reference>
<keyword evidence="1" id="KW-0040">ANK repeat</keyword>
<dbReference type="STRING" id="327505.A0A2H3GNM6"/>
<reference evidence="3 4" key="2">
    <citation type="journal article" date="2017" name="Sci. Rep.">
        <title>A mobile pathogenicity chromosome in Fusarium oxysporum for infection of multiple cucurbit species.</title>
        <authorList>
            <person name="van Dam P."/>
            <person name="Fokkens L."/>
            <person name="Ayukawa Y."/>
            <person name="van der Gragt M."/>
            <person name="Ter Horst A."/>
            <person name="Brankovics B."/>
            <person name="Houterman P.M."/>
            <person name="Arie T."/>
            <person name="Rep M."/>
        </authorList>
    </citation>
    <scope>NUCLEOTIDE SEQUENCE [LARGE SCALE GENOMIC DNA]</scope>
    <source>
        <strain evidence="3 4">Forc016</strain>
    </source>
</reference>
<dbReference type="PANTHER" id="PTHR23257">
    <property type="entry name" value="SERINE-THREONINE PROTEIN KINASE"/>
    <property type="match status" value="1"/>
</dbReference>
<dbReference type="PROSITE" id="PS50088">
    <property type="entry name" value="ANK_REPEAT"/>
    <property type="match status" value="1"/>
</dbReference>
<name>A0A2H3GNM6_FUSOX</name>
<dbReference type="InterPro" id="IPR002110">
    <property type="entry name" value="Ankyrin_rpt"/>
</dbReference>
<dbReference type="EMBL" id="MABQ02000006">
    <property type="protein sequence ID" value="PCD32425.1"/>
    <property type="molecule type" value="Genomic_DNA"/>
</dbReference>
<dbReference type="InterPro" id="IPR000719">
    <property type="entry name" value="Prot_kinase_dom"/>
</dbReference>
<feature type="domain" description="Protein kinase" evidence="2">
    <location>
        <begin position="226"/>
        <end position="561"/>
    </location>
</feature>
<dbReference type="Proteomes" id="UP000219602">
    <property type="component" value="Chromosome 8"/>
</dbReference>
<evidence type="ECO:0000313" key="4">
    <source>
        <dbReference type="Proteomes" id="UP000219602"/>
    </source>
</evidence>
<dbReference type="SMART" id="SM00220">
    <property type="entry name" value="S_TKc"/>
    <property type="match status" value="1"/>
</dbReference>
<dbReference type="PROSITE" id="PS50297">
    <property type="entry name" value="ANK_REP_REGION"/>
    <property type="match status" value="1"/>
</dbReference>
<dbReference type="Gene3D" id="1.10.510.10">
    <property type="entry name" value="Transferase(Phosphotransferase) domain 1"/>
    <property type="match status" value="1"/>
</dbReference>
<gene>
    <name evidence="3" type="ORF">AU210_008674</name>
</gene>
<organism evidence="3 4">
    <name type="scientific">Fusarium oxysporum f. sp. radicis-cucumerinum</name>
    <dbReference type="NCBI Taxonomy" id="327505"/>
    <lineage>
        <taxon>Eukaryota</taxon>
        <taxon>Fungi</taxon>
        <taxon>Dikarya</taxon>
        <taxon>Ascomycota</taxon>
        <taxon>Pezizomycotina</taxon>
        <taxon>Sordariomycetes</taxon>
        <taxon>Hypocreomycetidae</taxon>
        <taxon>Hypocreales</taxon>
        <taxon>Nectriaceae</taxon>
        <taxon>Fusarium</taxon>
        <taxon>Fusarium oxysporum species complex</taxon>
    </lineage>
</organism>
<dbReference type="SUPFAM" id="SSF56112">
    <property type="entry name" value="Protein kinase-like (PK-like)"/>
    <property type="match status" value="1"/>
</dbReference>
<dbReference type="SUPFAM" id="SSF48403">
    <property type="entry name" value="Ankyrin repeat"/>
    <property type="match status" value="1"/>
</dbReference>
<protein>
    <recommendedName>
        <fullName evidence="2">Protein kinase domain-containing protein</fullName>
    </recommendedName>
</protein>
<dbReference type="GO" id="GO:0005737">
    <property type="term" value="C:cytoplasm"/>
    <property type="evidence" value="ECO:0007669"/>
    <property type="project" value="TreeGrafter"/>
</dbReference>
<evidence type="ECO:0000313" key="3">
    <source>
        <dbReference type="EMBL" id="PCD32425.1"/>
    </source>
</evidence>
<evidence type="ECO:0000256" key="1">
    <source>
        <dbReference type="PROSITE-ProRule" id="PRU00023"/>
    </source>
</evidence>
<dbReference type="PROSITE" id="PS50011">
    <property type="entry name" value="PROTEIN_KINASE_DOM"/>
    <property type="match status" value="1"/>
</dbReference>
<dbReference type="PROSITE" id="PS00108">
    <property type="entry name" value="PROTEIN_KINASE_ST"/>
    <property type="match status" value="1"/>
</dbReference>
<dbReference type="GO" id="GO:0005524">
    <property type="term" value="F:ATP binding"/>
    <property type="evidence" value="ECO:0007669"/>
    <property type="project" value="InterPro"/>
</dbReference>
<dbReference type="CDD" id="cd00180">
    <property type="entry name" value="PKc"/>
    <property type="match status" value="1"/>
</dbReference>
<feature type="repeat" description="ANK" evidence="1">
    <location>
        <begin position="1282"/>
        <end position="1314"/>
    </location>
</feature>
<evidence type="ECO:0000259" key="2">
    <source>
        <dbReference type="PROSITE" id="PS50011"/>
    </source>
</evidence>
<dbReference type="Pfam" id="PF00023">
    <property type="entry name" value="Ank"/>
    <property type="match status" value="1"/>
</dbReference>
<dbReference type="Pfam" id="PF00069">
    <property type="entry name" value="Pkinase"/>
    <property type="match status" value="1"/>
</dbReference>
<dbReference type="GO" id="GO:0007165">
    <property type="term" value="P:signal transduction"/>
    <property type="evidence" value="ECO:0007669"/>
    <property type="project" value="TreeGrafter"/>
</dbReference>
<sequence>MPTLFRNIQLLRTERGLRTTEIAYYDRGGHIWITWRGSGNNSDIETGTSGEANINTAIARMVQLGYDLRKFVPSDSYELASQDEDAIVEASFVPPFMRFHWENTEDGFVWPAFTPSAPVPQIFVKLAPEFGRTGIGPFDFAKFVMKTFLEYECQVLSPGQFPEPTHFIGFKRHHLHVGRLSALLWYFLNLRNPPVSGDIIFIGAATFQQVLNIADIYVFQNVFSLILNEVELASGDSFDVTKAKVDNYCVLPKYQNGTRREPLLRNSEIILKRPNLGSDFDAATSFQVSANTRNSQDHSGRTSRTVVNEMLILSHPPLRDHPNLIHLFGISWDNIHHISPILVQSYADLGTLDQYLLTMAASDELSWTLRCDIIRQLLTGLRDLHACGIVHGDIKAMNILVASGEAGRLEPRVMLSDFGYSIITIMGQEQVEVVGATKRYASPEMFRCLEDGNTTMLLAEAFASDFYSFGLTASAIVLAFRGSSDIFDIVARMPPAFRRVMPFAIPVDEDRHEMASGPDLWKATKISEDANVYLVTLIGLQMDIEERRFNEQDDVDFMEWITPSLSWAPRDRFVEVQRFITYLECQCARKAPSSNLEISEFNKTMQLGEKGCYQKFMQFFYIDDYLHCIPIHDVELSAKSGEMHEQSFKTKQQILLDLKSKAQILADTCPSEWPTLRLQLGLRRWAEAVHSAYQAYTCYIEGFGTAQDLPCAGKYLAVSSMAGYVNAISIAISFHERYPTHLPAYWAPDVQGLLNFVLAGPRMGLPKYLAELHVLRKISPDLAHKAVDVINDSVYSELGEDHVDDRKHVEESFIGPSALHQWFPTGSMGLFQRLVSSCTPEDLIEGFESGLFPMDEKNSNDETVLYVCCRIGAADAVLALLGEFDWFQNQTKVATLDGRFPLHHLYSFHPAKFEQVAKSLLAYGANPDATDLFGFKAVDYAIQAGRADVVTFLFDIQTPPFTLDEFYKADVTTLREAMLAGSITAVQHCLQTASDKAKLAGLSFMAGNTTITHSPTLAKILPLVIRSIGRLSTSKMSSDLGDIVQKVLLAAMLVCNVEIFNATINELLPKEGLEISRVVLLLKHAAFHLRQADFQRILELQTAWTVYDGYIILQYLAVYIQGPEEVIGDLAQVLVNKLEHSGLLRNVVNYEPPRATCIRTCTIRHNHIFAEPLFAMCVTSGNYKIAELVAPYVDLDSDKPTALYYLLSSPDGKVHDHLHFLRDLDGHMRYLCNPIGNRTALQAVSRNTTKYRSPTEVTRVLESLLEHFIGYEEQDIDVQDLDGETALIMATKSSCPEAVSLLLDWGADPILRRDVRVDWSTNLEPFSSTPYEFLLLQINSENMDGFVDDAPDEEVALLHLRLRTLTTLTSPGGPVAETSIFPLVMHDEALIRLTVNSRIPRTKKMRVELVERMDGQLYLDIWGFFHMNGHRWSVQSRALNRDEIVVAYTYSVIEGFLYQFLIEDSSDGWDETQDWIGPGNVLTWSTMVGARDESEAVRELVNETLMLTTSDN</sequence>
<dbReference type="InterPro" id="IPR050167">
    <property type="entry name" value="Ser_Thr_protein_kinase"/>
</dbReference>
<dbReference type="SMART" id="SM00248">
    <property type="entry name" value="ANK"/>
    <property type="match status" value="4"/>
</dbReference>
<accession>A0A2H3GNM6</accession>
<dbReference type="GO" id="GO:0004672">
    <property type="term" value="F:protein kinase activity"/>
    <property type="evidence" value="ECO:0007669"/>
    <property type="project" value="InterPro"/>
</dbReference>
<proteinExistence type="predicted"/>
<dbReference type="InterPro" id="IPR011009">
    <property type="entry name" value="Kinase-like_dom_sf"/>
</dbReference>
<comment type="caution">
    <text evidence="3">The sequence shown here is derived from an EMBL/GenBank/DDBJ whole genome shotgun (WGS) entry which is preliminary data.</text>
</comment>